<dbReference type="PANTHER" id="PTHR14898">
    <property type="entry name" value="ENHANCER OF POLYCOMB"/>
    <property type="match status" value="1"/>
</dbReference>
<feature type="region of interest" description="Disordered" evidence="1">
    <location>
        <begin position="398"/>
        <end position="419"/>
    </location>
</feature>
<name>A0A9W5TDK8_BABOV</name>
<dbReference type="InterPro" id="IPR024943">
    <property type="entry name" value="Enhancer_polycomb"/>
</dbReference>
<dbReference type="OrthoDB" id="435275at2759"/>
<gene>
    <name evidence="2" type="ORF">BaOVIS_022170</name>
</gene>
<keyword evidence="3" id="KW-1185">Reference proteome</keyword>
<organism evidence="2 3">
    <name type="scientific">Babesia ovis</name>
    <dbReference type="NCBI Taxonomy" id="5869"/>
    <lineage>
        <taxon>Eukaryota</taxon>
        <taxon>Sar</taxon>
        <taxon>Alveolata</taxon>
        <taxon>Apicomplexa</taxon>
        <taxon>Aconoidasida</taxon>
        <taxon>Piroplasmida</taxon>
        <taxon>Babesiidae</taxon>
        <taxon>Babesia</taxon>
    </lineage>
</organism>
<dbReference type="EMBL" id="BLIY01000017">
    <property type="protein sequence ID" value="GFE54813.1"/>
    <property type="molecule type" value="Genomic_DNA"/>
</dbReference>
<evidence type="ECO:0000313" key="3">
    <source>
        <dbReference type="Proteomes" id="UP001057455"/>
    </source>
</evidence>
<dbReference type="AlphaFoldDB" id="A0A9W5TDK8"/>
<dbReference type="GO" id="GO:0006357">
    <property type="term" value="P:regulation of transcription by RNA polymerase II"/>
    <property type="evidence" value="ECO:0007669"/>
    <property type="project" value="InterPro"/>
</dbReference>
<dbReference type="GO" id="GO:0035267">
    <property type="term" value="C:NuA4 histone acetyltransferase complex"/>
    <property type="evidence" value="ECO:0007669"/>
    <property type="project" value="InterPro"/>
</dbReference>
<sequence length="506" mass="58803">MVANASAGSNKSAKTKQVNLTASIKILRSSSDFQRFLDAEKSGASYENKDEELNALSDYVLNGRVSNINKTKHTNDTSNARIVVPSTVMHKDDAIESLGFVIPKQYIRFMQDRQSQTGVKVSDSVYSHYTVYNQDFAFIEAFNMRSPDTPLSLPDFCMIMDCFEKGSAKYSPDKIFSYESALMYARGNGNAMPAYVLCEVYAYWSKRRMEHVLPLIRHLWPVTLMWESSAFPVFRPRTKDKMLLRRPRRTKVENIMRLFHIIDGFRKVLKLLTKMRQRDEKKLLAAQLEMVLFDQRCREREDSSYVCPYWRSIMENKRSRFLRKQREGFYKSGNSLEPLSAAAWNLDSSDTQSHFWSSCKTDGFFPDRTNYHSMRISRRIGRGGRIWIDRRHLYDRQHSTQRSRHRSLPFMSDDESGEDADREVVTIPNLTGNFNVYTNDRSFQPTPGFASTYEYMHPYNTGGLAHYQLPEYLARQVEIIKLLEGILPSRSETNLRRPRLLANPDG</sequence>
<proteinExistence type="predicted"/>
<accession>A0A9W5TDK8</accession>
<evidence type="ECO:0000256" key="1">
    <source>
        <dbReference type="SAM" id="MobiDB-lite"/>
    </source>
</evidence>
<reference evidence="2" key="1">
    <citation type="submission" date="2019-12" db="EMBL/GenBank/DDBJ databases">
        <title>Genome sequence of Babesia ovis.</title>
        <authorList>
            <person name="Yamagishi J."/>
            <person name="Sevinc F."/>
            <person name="Xuan X."/>
        </authorList>
    </citation>
    <scope>NUCLEOTIDE SEQUENCE</scope>
    <source>
        <strain evidence="2">Selcuk</strain>
    </source>
</reference>
<protein>
    <submittedName>
        <fullName evidence="2">Uncharacterized protein</fullName>
    </submittedName>
</protein>
<dbReference type="Proteomes" id="UP001057455">
    <property type="component" value="Unassembled WGS sequence"/>
</dbReference>
<comment type="caution">
    <text evidence="2">The sequence shown here is derived from an EMBL/GenBank/DDBJ whole genome shotgun (WGS) entry which is preliminary data.</text>
</comment>
<evidence type="ECO:0000313" key="2">
    <source>
        <dbReference type="EMBL" id="GFE54813.1"/>
    </source>
</evidence>